<feature type="transmembrane region" description="Helical" evidence="6">
    <location>
        <begin position="390"/>
        <end position="413"/>
    </location>
</feature>
<name>A0A9P7QY31_9PEZI</name>
<dbReference type="GO" id="GO:0005886">
    <property type="term" value="C:plasma membrane"/>
    <property type="evidence" value="ECO:0007669"/>
    <property type="project" value="TreeGrafter"/>
</dbReference>
<organism evidence="8 9">
    <name type="scientific">Colletotrichum scovillei</name>
    <dbReference type="NCBI Taxonomy" id="1209932"/>
    <lineage>
        <taxon>Eukaryota</taxon>
        <taxon>Fungi</taxon>
        <taxon>Dikarya</taxon>
        <taxon>Ascomycota</taxon>
        <taxon>Pezizomycotina</taxon>
        <taxon>Sordariomycetes</taxon>
        <taxon>Hypocreomycetidae</taxon>
        <taxon>Glomerellales</taxon>
        <taxon>Glomerellaceae</taxon>
        <taxon>Colletotrichum</taxon>
        <taxon>Colletotrichum acutatum species complex</taxon>
    </lineage>
</organism>
<dbReference type="PRINTS" id="PR01036">
    <property type="entry name" value="TCRTETB"/>
</dbReference>
<comment type="caution">
    <text evidence="8">The sequence shown here is derived from an EMBL/GenBank/DDBJ whole genome shotgun (WGS) entry which is preliminary data.</text>
</comment>
<evidence type="ECO:0000256" key="6">
    <source>
        <dbReference type="SAM" id="Phobius"/>
    </source>
</evidence>
<evidence type="ECO:0000256" key="5">
    <source>
        <dbReference type="SAM" id="MobiDB-lite"/>
    </source>
</evidence>
<dbReference type="PANTHER" id="PTHR23501:SF59">
    <property type="entry name" value="MAJOR FACILITATOR SUPERFAMILY (MFS) PROFILE DOMAIN-CONTAINING PROTEIN-RELATED"/>
    <property type="match status" value="1"/>
</dbReference>
<keyword evidence="4 6" id="KW-0472">Membrane</keyword>
<dbReference type="CDD" id="cd17502">
    <property type="entry name" value="MFS_Azr1_MDR_like"/>
    <property type="match status" value="1"/>
</dbReference>
<dbReference type="InterPro" id="IPR020846">
    <property type="entry name" value="MFS_dom"/>
</dbReference>
<accession>A0A9P7QY31</accession>
<dbReference type="PROSITE" id="PS50850">
    <property type="entry name" value="MFS"/>
    <property type="match status" value="1"/>
</dbReference>
<dbReference type="SUPFAM" id="SSF103473">
    <property type="entry name" value="MFS general substrate transporter"/>
    <property type="match status" value="1"/>
</dbReference>
<reference evidence="8" key="1">
    <citation type="submission" date="2021-05" db="EMBL/GenBank/DDBJ databases">
        <title>Comparative genomics of three Colletotrichum scovillei strains and genetic complementation revealed genes involved fungal growth and virulence on chili pepper.</title>
        <authorList>
            <person name="Hsieh D.-K."/>
            <person name="Chuang S.-C."/>
            <person name="Chen C.-Y."/>
            <person name="Chao Y.-T."/>
            <person name="Lu M.-Y.J."/>
            <person name="Lee M.-H."/>
            <person name="Shih M.-C."/>
        </authorList>
    </citation>
    <scope>NUCLEOTIDE SEQUENCE</scope>
    <source>
        <strain evidence="8">Coll-153</strain>
    </source>
</reference>
<feature type="transmembrane region" description="Helical" evidence="6">
    <location>
        <begin position="191"/>
        <end position="211"/>
    </location>
</feature>
<dbReference type="Gene3D" id="1.20.1720.10">
    <property type="entry name" value="Multidrug resistance protein D"/>
    <property type="match status" value="1"/>
</dbReference>
<feature type="compositionally biased region" description="Basic and acidic residues" evidence="5">
    <location>
        <begin position="712"/>
        <end position="729"/>
    </location>
</feature>
<feature type="compositionally biased region" description="Basic residues" evidence="5">
    <location>
        <begin position="614"/>
        <end position="627"/>
    </location>
</feature>
<feature type="region of interest" description="Disordered" evidence="5">
    <location>
        <begin position="691"/>
        <end position="745"/>
    </location>
</feature>
<dbReference type="InterPro" id="IPR036259">
    <property type="entry name" value="MFS_trans_sf"/>
</dbReference>
<feature type="compositionally biased region" description="Acidic residues" evidence="5">
    <location>
        <begin position="895"/>
        <end position="909"/>
    </location>
</feature>
<feature type="compositionally biased region" description="Polar residues" evidence="5">
    <location>
        <begin position="642"/>
        <end position="659"/>
    </location>
</feature>
<feature type="transmembrane region" description="Helical" evidence="6">
    <location>
        <begin position="363"/>
        <end position="384"/>
    </location>
</feature>
<dbReference type="Pfam" id="PF07690">
    <property type="entry name" value="MFS_1"/>
    <property type="match status" value="1"/>
</dbReference>
<feature type="compositionally biased region" description="Basic and acidic residues" evidence="5">
    <location>
        <begin position="910"/>
        <end position="920"/>
    </location>
</feature>
<feature type="transmembrane region" description="Helical" evidence="6">
    <location>
        <begin position="298"/>
        <end position="322"/>
    </location>
</feature>
<feature type="transmembrane region" description="Helical" evidence="6">
    <location>
        <begin position="256"/>
        <end position="277"/>
    </location>
</feature>
<feature type="region of interest" description="Disordered" evidence="5">
    <location>
        <begin position="775"/>
        <end position="936"/>
    </location>
</feature>
<dbReference type="Gene3D" id="1.20.1250.20">
    <property type="entry name" value="MFS general substrate transporter like domains"/>
    <property type="match status" value="1"/>
</dbReference>
<dbReference type="GO" id="GO:0022857">
    <property type="term" value="F:transmembrane transporter activity"/>
    <property type="evidence" value="ECO:0007669"/>
    <property type="project" value="InterPro"/>
</dbReference>
<keyword evidence="3 6" id="KW-1133">Transmembrane helix</keyword>
<feature type="domain" description="Major facilitator superfamily (MFS) profile" evidence="7">
    <location>
        <begin position="37"/>
        <end position="530"/>
    </location>
</feature>
<feature type="transmembrane region" description="Helical" evidence="6">
    <location>
        <begin position="34"/>
        <end position="53"/>
    </location>
</feature>
<feature type="region of interest" description="Disordered" evidence="5">
    <location>
        <begin position="536"/>
        <end position="558"/>
    </location>
</feature>
<feature type="transmembrane region" description="Helical" evidence="6">
    <location>
        <begin position="102"/>
        <end position="121"/>
    </location>
</feature>
<gene>
    <name evidence="8" type="ORF">JMJ77_004206</name>
</gene>
<feature type="compositionally biased region" description="Low complexity" evidence="5">
    <location>
        <begin position="693"/>
        <end position="706"/>
    </location>
</feature>
<evidence type="ECO:0000313" key="9">
    <source>
        <dbReference type="Proteomes" id="UP000699042"/>
    </source>
</evidence>
<evidence type="ECO:0000256" key="4">
    <source>
        <dbReference type="ARBA" id="ARBA00023136"/>
    </source>
</evidence>
<feature type="transmembrane region" description="Helical" evidence="6">
    <location>
        <begin position="133"/>
        <end position="157"/>
    </location>
</feature>
<protein>
    <submittedName>
        <fullName evidence="8">Major facilitator superfamily transporter</fullName>
    </submittedName>
</protein>
<evidence type="ECO:0000313" key="8">
    <source>
        <dbReference type="EMBL" id="KAG7044744.1"/>
    </source>
</evidence>
<feature type="compositionally biased region" description="Polar residues" evidence="5">
    <location>
        <begin position="852"/>
        <end position="872"/>
    </location>
</feature>
<feature type="transmembrane region" description="Helical" evidence="6">
    <location>
        <begin position="328"/>
        <end position="356"/>
    </location>
</feature>
<sequence>MSTTQTETPAVVLEKQTTQIDQNGKVVFKPSREFLLAFSALCAIALAVAFDATTLSVALPTMSVALGGTALEAFWSGTSFLLASTVLQPTVAGLSSIFGRKALVYVSALLFAAGSIVGALANNFHVVIAGRTIQGVGGGGILALTEVIITDLVPLAVRGQWFSLLSAVWSVGTVTGPLIGAGFAQNISWRWIFWINLPIIAIGAVMIFFFLKQAKVPGHIGTKLKKFDWLGSFLFTAGSTSFLFGISTGGVMYEWASFRCLLPMILGVFILVAFGFWELKFAPVPMIDKGIFNNWTMVANYIMTVFHGMILWSILYFLVLYYQAVKDYSVVVSAVAALPESLTVAPSAMAVGLIAGVTGRYRWSLWAGWVMITFGAGLMCLMRPDTSVPAWIWLNIPIGLGTGMLFPAMALSIQAACEPALNGQAAAFYSFLRTFGQSVGVAVSGVIFQNAFRNRLLDIPSLADVAEEYSRDATIVVEVIKRMPKGDAMRADLVEAYCDALRAIWISLIAFGGFCMLISVTVKKYSLEQEHVTDQRLVTSDDTSKEDEESQGGDLERGQKPEMCRHVYKYYTACGCVLNALFYHKCAHGSASPLCKEEDGIVTREGETCPYHTRVARRQARSRRRTNKGGGSQDSEKKIRTSIENPATFTGAGKNSTPTKLEDRHKLGDFNVFIKDIDTFLKKLAERENGIHTKSQTETQTEPQSQLAQKSKKQEGKNSQQLKDRKVSRELSPLAGCSDWTDDDENDNAIARRKRRDRLKKEFRALVRENEKNKELFDASDVFMSSDCGDDDDASDSSSESDPGDAYPSPMSMSPHPGNYGDVSEGDESSDAGDGRPSSSSLHPDHGHVSDLSETSNDSNHGNTQSSISGSVHHSEPLPAFLSWDRLPENSEDMKADEEIEYEAEDEPDYDSHDSDMPDADKDDEDYVPEPTWPPTGVEWTSKLKYMTGIPRRNYR</sequence>
<dbReference type="EMBL" id="JAESDN010000010">
    <property type="protein sequence ID" value="KAG7044744.1"/>
    <property type="molecule type" value="Genomic_DNA"/>
</dbReference>
<feature type="transmembrane region" description="Helical" evidence="6">
    <location>
        <begin position="73"/>
        <end position="95"/>
    </location>
</feature>
<dbReference type="AlphaFoldDB" id="A0A9P7QY31"/>
<feature type="transmembrane region" description="Helical" evidence="6">
    <location>
        <begin position="164"/>
        <end position="185"/>
    </location>
</feature>
<evidence type="ECO:0000256" key="3">
    <source>
        <dbReference type="ARBA" id="ARBA00022989"/>
    </source>
</evidence>
<evidence type="ECO:0000259" key="7">
    <source>
        <dbReference type="PROSITE" id="PS50850"/>
    </source>
</evidence>
<dbReference type="Proteomes" id="UP000699042">
    <property type="component" value="Unassembled WGS sequence"/>
</dbReference>
<proteinExistence type="predicted"/>
<dbReference type="InterPro" id="IPR011701">
    <property type="entry name" value="MFS"/>
</dbReference>
<evidence type="ECO:0000256" key="1">
    <source>
        <dbReference type="ARBA" id="ARBA00004141"/>
    </source>
</evidence>
<keyword evidence="2 6" id="KW-0812">Transmembrane</keyword>
<evidence type="ECO:0000256" key="2">
    <source>
        <dbReference type="ARBA" id="ARBA00022692"/>
    </source>
</evidence>
<keyword evidence="9" id="KW-1185">Reference proteome</keyword>
<comment type="subcellular location">
    <subcellularLocation>
        <location evidence="1">Membrane</location>
        <topology evidence="1">Multi-pass membrane protein</topology>
    </subcellularLocation>
</comment>
<feature type="transmembrane region" description="Helical" evidence="6">
    <location>
        <begin position="232"/>
        <end position="250"/>
    </location>
</feature>
<feature type="transmembrane region" description="Helical" evidence="6">
    <location>
        <begin position="503"/>
        <end position="522"/>
    </location>
</feature>
<feature type="region of interest" description="Disordered" evidence="5">
    <location>
        <begin position="613"/>
        <end position="662"/>
    </location>
</feature>
<dbReference type="PANTHER" id="PTHR23501">
    <property type="entry name" value="MAJOR FACILITATOR SUPERFAMILY"/>
    <property type="match status" value="1"/>
</dbReference>